<evidence type="ECO:0000313" key="8">
    <source>
        <dbReference type="Proteomes" id="UP000736672"/>
    </source>
</evidence>
<dbReference type="GO" id="GO:0005789">
    <property type="term" value="C:endoplasmic reticulum membrane"/>
    <property type="evidence" value="ECO:0007669"/>
    <property type="project" value="UniProtKB-SubCell"/>
</dbReference>
<dbReference type="InterPro" id="IPR007269">
    <property type="entry name" value="ICMT_MeTrfase"/>
</dbReference>
<keyword evidence="8" id="KW-1185">Reference proteome</keyword>
<dbReference type="OrthoDB" id="422086at2759"/>
<keyword evidence="6" id="KW-0732">Signal</keyword>
<dbReference type="EC" id="2.1.1.100" evidence="5"/>
<dbReference type="AlphaFoldDB" id="A0A9P9KB36"/>
<feature type="transmembrane region" description="Helical" evidence="5">
    <location>
        <begin position="179"/>
        <end position="198"/>
    </location>
</feature>
<dbReference type="GO" id="GO:0032259">
    <property type="term" value="P:methylation"/>
    <property type="evidence" value="ECO:0007669"/>
    <property type="project" value="UniProtKB-KW"/>
</dbReference>
<sequence length="230" mass="25836">MISLHNLSFSVAVLLSSLITMLCSKAPNSTPRGGWNQDRLGFYATPAAAFLRRLMAGGIGLVHAFIVLKTPSTSLVCPHPDNLNWQLFDWNPYTVVCLFLIICVGGPLRLLAFAQLGGNFTFRLGPPSTLTTTSIYHFMQHPGYTGQIIVLLTNLALYFRWDGEPGCWLPESVHQRLDGWGFLCAVIITFGIVRRLLIRTKDEEEMLRKTFGAEWIKWHQSTKRFIPGVI</sequence>
<dbReference type="Proteomes" id="UP000736672">
    <property type="component" value="Unassembled WGS sequence"/>
</dbReference>
<evidence type="ECO:0000256" key="4">
    <source>
        <dbReference type="ARBA" id="ARBA00023136"/>
    </source>
</evidence>
<keyword evidence="5" id="KW-0256">Endoplasmic reticulum</keyword>
<proteinExistence type="inferred from homology"/>
<feature type="transmembrane region" description="Helical" evidence="5">
    <location>
        <begin position="135"/>
        <end position="159"/>
    </location>
</feature>
<keyword evidence="5 7" id="KW-0808">Transferase</keyword>
<organism evidence="7 8">
    <name type="scientific">Fusarium solani</name>
    <name type="common">Filamentous fungus</name>
    <dbReference type="NCBI Taxonomy" id="169388"/>
    <lineage>
        <taxon>Eukaryota</taxon>
        <taxon>Fungi</taxon>
        <taxon>Dikarya</taxon>
        <taxon>Ascomycota</taxon>
        <taxon>Pezizomycotina</taxon>
        <taxon>Sordariomycetes</taxon>
        <taxon>Hypocreomycetidae</taxon>
        <taxon>Hypocreales</taxon>
        <taxon>Nectriaceae</taxon>
        <taxon>Fusarium</taxon>
        <taxon>Fusarium solani species complex</taxon>
    </lineage>
</organism>
<comment type="catalytic activity">
    <reaction evidence="5">
        <text>[protein]-C-terminal S-[(2E,6E)-farnesyl]-L-cysteine + S-adenosyl-L-methionine = [protein]-C-terminal S-[(2E,6E)-farnesyl]-L-cysteine methyl ester + S-adenosyl-L-homocysteine</text>
        <dbReference type="Rhea" id="RHEA:21672"/>
        <dbReference type="Rhea" id="RHEA-COMP:12125"/>
        <dbReference type="Rhea" id="RHEA-COMP:12126"/>
        <dbReference type="ChEBI" id="CHEBI:57856"/>
        <dbReference type="ChEBI" id="CHEBI:59789"/>
        <dbReference type="ChEBI" id="CHEBI:90510"/>
        <dbReference type="ChEBI" id="CHEBI:90511"/>
        <dbReference type="EC" id="2.1.1.100"/>
    </reaction>
</comment>
<keyword evidence="5 7" id="KW-0489">Methyltransferase</keyword>
<dbReference type="EMBL" id="JAGTJS010000012">
    <property type="protein sequence ID" value="KAH7250815.1"/>
    <property type="molecule type" value="Genomic_DNA"/>
</dbReference>
<accession>A0A9P9KB36</accession>
<comment type="subcellular location">
    <subcellularLocation>
        <location evidence="5">Endoplasmic reticulum membrane</location>
        <topology evidence="5">Multi-pass membrane protein</topology>
    </subcellularLocation>
    <subcellularLocation>
        <location evidence="1">Membrane</location>
        <topology evidence="1">Multi-pass membrane protein</topology>
    </subcellularLocation>
</comment>
<protein>
    <recommendedName>
        <fullName evidence="5">Protein-S-isoprenylcysteine O-methyltransferase</fullName>
        <ecNumber evidence="5">2.1.1.100</ecNumber>
    </recommendedName>
</protein>
<feature type="transmembrane region" description="Helical" evidence="5">
    <location>
        <begin position="93"/>
        <end position="114"/>
    </location>
</feature>
<dbReference type="Pfam" id="PF04140">
    <property type="entry name" value="ICMT"/>
    <property type="match status" value="1"/>
</dbReference>
<feature type="chain" id="PRO_5040369071" description="Protein-S-isoprenylcysteine O-methyltransferase" evidence="6">
    <location>
        <begin position="25"/>
        <end position="230"/>
    </location>
</feature>
<evidence type="ECO:0000256" key="1">
    <source>
        <dbReference type="ARBA" id="ARBA00004141"/>
    </source>
</evidence>
<reference evidence="7" key="1">
    <citation type="journal article" date="2021" name="Nat. Commun.">
        <title>Genetic determinants of endophytism in the Arabidopsis root mycobiome.</title>
        <authorList>
            <person name="Mesny F."/>
            <person name="Miyauchi S."/>
            <person name="Thiergart T."/>
            <person name="Pickel B."/>
            <person name="Atanasova L."/>
            <person name="Karlsson M."/>
            <person name="Huettel B."/>
            <person name="Barry K.W."/>
            <person name="Haridas S."/>
            <person name="Chen C."/>
            <person name="Bauer D."/>
            <person name="Andreopoulos W."/>
            <person name="Pangilinan J."/>
            <person name="LaButti K."/>
            <person name="Riley R."/>
            <person name="Lipzen A."/>
            <person name="Clum A."/>
            <person name="Drula E."/>
            <person name="Henrissat B."/>
            <person name="Kohler A."/>
            <person name="Grigoriev I.V."/>
            <person name="Martin F.M."/>
            <person name="Hacquard S."/>
        </authorList>
    </citation>
    <scope>NUCLEOTIDE SEQUENCE</scope>
    <source>
        <strain evidence="7">FSSC 5 MPI-SDFR-AT-0091</strain>
    </source>
</reference>
<dbReference type="Gene3D" id="1.20.120.1630">
    <property type="match status" value="1"/>
</dbReference>
<evidence type="ECO:0000256" key="5">
    <source>
        <dbReference type="RuleBase" id="RU362022"/>
    </source>
</evidence>
<dbReference type="GO" id="GO:0004671">
    <property type="term" value="F:protein C-terminal S-isoprenylcysteine carboxyl O-methyltransferase activity"/>
    <property type="evidence" value="ECO:0007669"/>
    <property type="project" value="UniProtKB-EC"/>
</dbReference>
<keyword evidence="4 5" id="KW-0472">Membrane</keyword>
<keyword evidence="5" id="KW-0949">S-adenosyl-L-methionine</keyword>
<keyword evidence="3 5" id="KW-1133">Transmembrane helix</keyword>
<name>A0A9P9KB36_FUSSL</name>
<evidence type="ECO:0000256" key="2">
    <source>
        <dbReference type="ARBA" id="ARBA00022692"/>
    </source>
</evidence>
<comment type="similarity">
    <text evidence="5">Belongs to the class VI-like SAM-binding methyltransferase superfamily. Isoprenylcysteine carboxyl methyltransferase family.</text>
</comment>
<evidence type="ECO:0000256" key="3">
    <source>
        <dbReference type="ARBA" id="ARBA00022989"/>
    </source>
</evidence>
<comment type="caution">
    <text evidence="5">Lacks conserved residue(s) required for the propagation of feature annotation.</text>
</comment>
<evidence type="ECO:0000256" key="6">
    <source>
        <dbReference type="SAM" id="SignalP"/>
    </source>
</evidence>
<comment type="caution">
    <text evidence="7">The sequence shown here is derived from an EMBL/GenBank/DDBJ whole genome shotgun (WGS) entry which is preliminary data.</text>
</comment>
<feature type="signal peptide" evidence="6">
    <location>
        <begin position="1"/>
        <end position="24"/>
    </location>
</feature>
<gene>
    <name evidence="7" type="ORF">B0J15DRAFT_596090</name>
</gene>
<evidence type="ECO:0000313" key="7">
    <source>
        <dbReference type="EMBL" id="KAH7250815.1"/>
    </source>
</evidence>
<keyword evidence="2 5" id="KW-0812">Transmembrane</keyword>